<dbReference type="NCBIfam" id="NF005143">
    <property type="entry name" value="PRK06596.1"/>
    <property type="match status" value="1"/>
</dbReference>
<gene>
    <name evidence="9" type="ORF">CDV28_1065</name>
</gene>
<feature type="domain" description="RNA polymerase sigma-70 region 4" evidence="8">
    <location>
        <begin position="310"/>
        <end position="357"/>
    </location>
</feature>
<dbReference type="AlphaFoldDB" id="A0A521G376"/>
<proteinExistence type="inferred from homology"/>
<dbReference type="EMBL" id="NQJD01000006">
    <property type="protein sequence ID" value="TAA75450.1"/>
    <property type="molecule type" value="Genomic_DNA"/>
</dbReference>
<comment type="similarity">
    <text evidence="1">Belongs to the sigma-70 factor family.</text>
</comment>
<name>A0A521G376_9BACT</name>
<keyword evidence="10" id="KW-1185">Reference proteome</keyword>
<dbReference type="GO" id="GO:0003677">
    <property type="term" value="F:DNA binding"/>
    <property type="evidence" value="ECO:0007669"/>
    <property type="project" value="UniProtKB-KW"/>
</dbReference>
<dbReference type="InterPro" id="IPR013324">
    <property type="entry name" value="RNA_pol_sigma_r3/r4-like"/>
</dbReference>
<dbReference type="PRINTS" id="PR00046">
    <property type="entry name" value="SIGMA70FCT"/>
</dbReference>
<keyword evidence="5" id="KW-0804">Transcription</keyword>
<evidence type="ECO:0000313" key="9">
    <source>
        <dbReference type="EMBL" id="TAA75450.1"/>
    </source>
</evidence>
<evidence type="ECO:0000259" key="6">
    <source>
        <dbReference type="Pfam" id="PF00140"/>
    </source>
</evidence>
<dbReference type="Pfam" id="PF04542">
    <property type="entry name" value="Sigma70_r2"/>
    <property type="match status" value="1"/>
</dbReference>
<organism evidence="9 10">
    <name type="scientific">Candidatus Electronema aureum</name>
    <dbReference type="NCBI Taxonomy" id="2005002"/>
    <lineage>
        <taxon>Bacteria</taxon>
        <taxon>Pseudomonadati</taxon>
        <taxon>Thermodesulfobacteriota</taxon>
        <taxon>Desulfobulbia</taxon>
        <taxon>Desulfobulbales</taxon>
        <taxon>Desulfobulbaceae</taxon>
        <taxon>Candidatus Electronema</taxon>
    </lineage>
</organism>
<comment type="caution">
    <text evidence="9">The sequence shown here is derived from an EMBL/GenBank/DDBJ whole genome shotgun (WGS) entry which is preliminary data.</text>
</comment>
<evidence type="ECO:0000259" key="8">
    <source>
        <dbReference type="Pfam" id="PF04545"/>
    </source>
</evidence>
<dbReference type="Proteomes" id="UP000316238">
    <property type="component" value="Unassembled WGS sequence"/>
</dbReference>
<dbReference type="SUPFAM" id="SSF88659">
    <property type="entry name" value="Sigma3 and sigma4 domains of RNA polymerase sigma factors"/>
    <property type="match status" value="1"/>
</dbReference>
<evidence type="ECO:0000256" key="4">
    <source>
        <dbReference type="ARBA" id="ARBA00023125"/>
    </source>
</evidence>
<dbReference type="Gene3D" id="1.20.140.160">
    <property type="match status" value="1"/>
</dbReference>
<keyword evidence="2" id="KW-0805">Transcription regulation</keyword>
<feature type="domain" description="RNA polymerase sigma-70 region 2" evidence="7">
    <location>
        <begin position="132"/>
        <end position="202"/>
    </location>
</feature>
<evidence type="ECO:0000256" key="2">
    <source>
        <dbReference type="ARBA" id="ARBA00023015"/>
    </source>
</evidence>
<dbReference type="InterPro" id="IPR009042">
    <property type="entry name" value="RNA_pol_sigma70_r1_2"/>
</dbReference>
<keyword evidence="4" id="KW-0238">DNA-binding</keyword>
<dbReference type="InterPro" id="IPR007630">
    <property type="entry name" value="RNA_pol_sigma70_r4"/>
</dbReference>
<dbReference type="InterPro" id="IPR007627">
    <property type="entry name" value="RNA_pol_sigma70_r2"/>
</dbReference>
<dbReference type="GO" id="GO:0016987">
    <property type="term" value="F:sigma factor activity"/>
    <property type="evidence" value="ECO:0007669"/>
    <property type="project" value="UniProtKB-KW"/>
</dbReference>
<dbReference type="Pfam" id="PF04545">
    <property type="entry name" value="Sigma70_r4"/>
    <property type="match status" value="1"/>
</dbReference>
<sequence length="386" mass="44482">MRFAERGKYKYTEFETFSSNTAQTPARRPVFSACCVNFLPECSTVKSSTEHVFFMNEQIEHSTEEVEEIEARPYYPMALVSSNEDNLPAVSNPALHRYLQEISQYELLSREETDALAVRFRETGDPEAAYRLVSANLRLVVKVAMDFQKYWMQNFMDLVQEGNVGLVQATKKFDPYRGVKFSYYAAYWIRAYILKFIMDNWRLVKIGTTQNQRRLFFSLNKEKKLLEAQGFAPDVKLLAERLNVKESEIVEMGQRMDSWDVSLEAPLMGDSDDEQKDFFPASGPAVEDIVAMHEVREKISGILSQVDELLNDKEKVILNTRLLSDEPETLQTIADQFEISRERVRQIETNLLKKLRAVFEKELPDVRDFLDAEYIAAAPAGGSDLH</sequence>
<dbReference type="NCBIfam" id="TIGR02937">
    <property type="entry name" value="sigma70-ECF"/>
    <property type="match status" value="1"/>
</dbReference>
<dbReference type="Gene3D" id="1.20.120.1810">
    <property type="match status" value="1"/>
</dbReference>
<evidence type="ECO:0000313" key="10">
    <source>
        <dbReference type="Proteomes" id="UP000316238"/>
    </source>
</evidence>
<dbReference type="InterPro" id="IPR050813">
    <property type="entry name" value="Sigma-70_Factor"/>
</dbReference>
<feature type="domain" description="RNA polymerase sigma-70 region 1.2" evidence="6">
    <location>
        <begin position="95"/>
        <end position="122"/>
    </location>
</feature>
<dbReference type="InterPro" id="IPR000943">
    <property type="entry name" value="RNA_pol_sigma70"/>
</dbReference>
<evidence type="ECO:0000256" key="1">
    <source>
        <dbReference type="ARBA" id="ARBA00007788"/>
    </source>
</evidence>
<reference evidence="9" key="1">
    <citation type="submission" date="2017-07" db="EMBL/GenBank/DDBJ databases">
        <title>The cable genome - Insights into the physiology and evolution of filamentous bacteria capable of sulfide oxidation via long distance electron transfer.</title>
        <authorList>
            <person name="Thorup C."/>
            <person name="Bjerg J.T."/>
            <person name="Schreiber L."/>
            <person name="Nielsen L.P."/>
            <person name="Kjeldsen K.U."/>
            <person name="Boesen T."/>
            <person name="Boggild A."/>
            <person name="Meysman F."/>
            <person name="Geelhoed J."/>
            <person name="Schramm A."/>
        </authorList>
    </citation>
    <scope>NUCLEOTIDE SEQUENCE [LARGE SCALE GENOMIC DNA]</scope>
    <source>
        <strain evidence="9">GS</strain>
    </source>
</reference>
<keyword evidence="3" id="KW-0731">Sigma factor</keyword>
<dbReference type="PANTHER" id="PTHR30376">
    <property type="entry name" value="SIGMA FACTOR RPOH HEAT SHOCK RELATED"/>
    <property type="match status" value="1"/>
</dbReference>
<evidence type="ECO:0000256" key="5">
    <source>
        <dbReference type="ARBA" id="ARBA00023163"/>
    </source>
</evidence>
<evidence type="ECO:0000256" key="3">
    <source>
        <dbReference type="ARBA" id="ARBA00023082"/>
    </source>
</evidence>
<dbReference type="Pfam" id="PF00140">
    <property type="entry name" value="Sigma70_r1_2"/>
    <property type="match status" value="1"/>
</dbReference>
<dbReference type="InterPro" id="IPR014284">
    <property type="entry name" value="RNA_pol_sigma-70_dom"/>
</dbReference>
<dbReference type="InterPro" id="IPR013325">
    <property type="entry name" value="RNA_pol_sigma_r2"/>
</dbReference>
<evidence type="ECO:0000259" key="7">
    <source>
        <dbReference type="Pfam" id="PF04542"/>
    </source>
</evidence>
<dbReference type="GO" id="GO:0006352">
    <property type="term" value="P:DNA-templated transcription initiation"/>
    <property type="evidence" value="ECO:0007669"/>
    <property type="project" value="InterPro"/>
</dbReference>
<protein>
    <submittedName>
        <fullName evidence="9">RNA polymerase, sigma 32 subunit, RpoH</fullName>
    </submittedName>
</protein>
<accession>A0A521G376</accession>
<dbReference type="SUPFAM" id="SSF88946">
    <property type="entry name" value="Sigma2 domain of RNA polymerase sigma factors"/>
    <property type="match status" value="1"/>
</dbReference>
<dbReference type="PANTHER" id="PTHR30376:SF3">
    <property type="entry name" value="RNA POLYMERASE SIGMA FACTOR RPOH"/>
    <property type="match status" value="1"/>
</dbReference>